<reference evidence="2" key="1">
    <citation type="submission" date="2012-01" db="EMBL/GenBank/DDBJ databases">
        <title>The Genome Sequence of Treponema denticola H-22.</title>
        <authorList>
            <consortium name="The Broad Institute Genome Sequencing Platform"/>
            <person name="Earl A."/>
            <person name="Ward D."/>
            <person name="Feldgarden M."/>
            <person name="Gevers D."/>
            <person name="Blanton J.M."/>
            <person name="Fenno C.J."/>
            <person name="Baranova O.V."/>
            <person name="Mathney J."/>
            <person name="Dewhirst F.E."/>
            <person name="Izard J."/>
            <person name="Young S.K."/>
            <person name="Zeng Q."/>
            <person name="Gargeya S."/>
            <person name="Fitzgerald M."/>
            <person name="Haas B."/>
            <person name="Abouelleil A."/>
            <person name="Alvarado L."/>
            <person name="Arachchi H.M."/>
            <person name="Berlin A."/>
            <person name="Chapman S.B."/>
            <person name="Gearin G."/>
            <person name="Goldberg J."/>
            <person name="Griggs A."/>
            <person name="Gujja S."/>
            <person name="Hansen M."/>
            <person name="Heiman D."/>
            <person name="Howarth C."/>
            <person name="Larimer J."/>
            <person name="Lui A."/>
            <person name="MacDonald P.J.P."/>
            <person name="McCowen C."/>
            <person name="Montmayeur A."/>
            <person name="Murphy C."/>
            <person name="Neiman D."/>
            <person name="Pearson M."/>
            <person name="Priest M."/>
            <person name="Roberts A."/>
            <person name="Saif S."/>
            <person name="Shea T."/>
            <person name="Sisk P."/>
            <person name="Stolte C."/>
            <person name="Sykes S."/>
            <person name="Wortman J."/>
            <person name="Nusbaum C."/>
            <person name="Birren B."/>
        </authorList>
    </citation>
    <scope>NUCLEOTIDE SEQUENCE [LARGE SCALE GENOMIC DNA]</scope>
    <source>
        <strain evidence="2">H-22</strain>
    </source>
</reference>
<dbReference type="PATRIC" id="fig|999432.5.peg.1681"/>
<dbReference type="Gene3D" id="3.30.70.1230">
    <property type="entry name" value="Nucleotide cyclase"/>
    <property type="match status" value="1"/>
</dbReference>
<proteinExistence type="predicted"/>
<dbReference type="AlphaFoldDB" id="A0A0E2E484"/>
<dbReference type="PROSITE" id="PS50125">
    <property type="entry name" value="GUANYLATE_CYCLASE_2"/>
    <property type="match status" value="1"/>
</dbReference>
<evidence type="ECO:0000313" key="2">
    <source>
        <dbReference type="EMBL" id="EMB33260.1"/>
    </source>
</evidence>
<dbReference type="InterPro" id="IPR045983">
    <property type="entry name" value="GUC-dom-containing_N"/>
</dbReference>
<dbReference type="Pfam" id="PF00211">
    <property type="entry name" value="Guanylate_cyc"/>
    <property type="match status" value="1"/>
</dbReference>
<feature type="domain" description="Guanylate cyclase" evidence="1">
    <location>
        <begin position="181"/>
        <end position="300"/>
    </location>
</feature>
<dbReference type="InterPro" id="IPR050697">
    <property type="entry name" value="Adenylyl/Guanylyl_Cyclase_3/4"/>
</dbReference>
<dbReference type="SMART" id="SM00044">
    <property type="entry name" value="CYCc"/>
    <property type="match status" value="1"/>
</dbReference>
<dbReference type="RefSeq" id="WP_002684759.1">
    <property type="nucleotide sequence ID" value="NZ_CM001795.1"/>
</dbReference>
<dbReference type="GO" id="GO:0006171">
    <property type="term" value="P:cAMP biosynthetic process"/>
    <property type="evidence" value="ECO:0007669"/>
    <property type="project" value="TreeGrafter"/>
</dbReference>
<accession>A0A0E2E484</accession>
<sequence length="354" mass="39700">MNLNLQYNQNQEAADKIAASLSALQEEKLFHIDVYGLAEELSLSRETALNIFIQGVYDGFFIIDWIYHCPTCGSVAHETLSIHEAVSENYCPACQKNFNNTLDDNIEVFFSIHPNILPLDSSLKENYLAKIETDVNEGNYLTWKTPNSIKGIDLIQNNLYRDLMGSDVLIPGQSLQVMKAAILFTDIKGSTLMYSELGDAKAFALVRDHFIILFNVIKKFGGVPVKTIGDAIMGVFMNSKKAVDASIEAQKELHEHYKNNPEIEKIEVKIGIHAGPALVVTLNNRLDYFGTSVNMAARIQNAAQPNEVVISEELFNNNEIQKSIAAITNKVQRQRITFKGIKEESTIYHIKVKE</sequence>
<name>A0A0E2E484_TREDN</name>
<evidence type="ECO:0000259" key="1">
    <source>
        <dbReference type="PROSITE" id="PS50125"/>
    </source>
</evidence>
<gene>
    <name evidence="2" type="ORF">HMPREF9726_01621</name>
</gene>
<dbReference type="Pfam" id="PF19363">
    <property type="entry name" value="DUF5939"/>
    <property type="match status" value="1"/>
</dbReference>
<dbReference type="GO" id="GO:0004016">
    <property type="term" value="F:adenylate cyclase activity"/>
    <property type="evidence" value="ECO:0007669"/>
    <property type="project" value="UniProtKB-ARBA"/>
</dbReference>
<dbReference type="Proteomes" id="UP000011705">
    <property type="component" value="Chromosome"/>
</dbReference>
<dbReference type="PANTHER" id="PTHR43081">
    <property type="entry name" value="ADENYLATE CYCLASE, TERMINAL-DIFFERENTIATION SPECIFIC-RELATED"/>
    <property type="match status" value="1"/>
</dbReference>
<dbReference type="InterPro" id="IPR001054">
    <property type="entry name" value="A/G_cyclase"/>
</dbReference>
<dbReference type="InterPro" id="IPR029787">
    <property type="entry name" value="Nucleotide_cyclase"/>
</dbReference>
<comment type="caution">
    <text evidence="2">The sequence shown here is derived from an EMBL/GenBank/DDBJ whole genome shotgun (WGS) entry which is preliminary data.</text>
</comment>
<dbReference type="CDD" id="cd07302">
    <property type="entry name" value="CHD"/>
    <property type="match status" value="1"/>
</dbReference>
<dbReference type="PANTHER" id="PTHR43081:SF19">
    <property type="entry name" value="PH-SENSITIVE ADENYLATE CYCLASE RV1264"/>
    <property type="match status" value="1"/>
</dbReference>
<dbReference type="GO" id="GO:0035556">
    <property type="term" value="P:intracellular signal transduction"/>
    <property type="evidence" value="ECO:0007669"/>
    <property type="project" value="InterPro"/>
</dbReference>
<protein>
    <recommendedName>
        <fullName evidence="1">Guanylate cyclase domain-containing protein</fullName>
    </recommendedName>
</protein>
<dbReference type="EMBL" id="AGDV01000012">
    <property type="protein sequence ID" value="EMB33260.1"/>
    <property type="molecule type" value="Genomic_DNA"/>
</dbReference>
<dbReference type="HOGENOM" id="CLU_782891_0_0_12"/>
<dbReference type="SUPFAM" id="SSF55073">
    <property type="entry name" value="Nucleotide cyclase"/>
    <property type="match status" value="1"/>
</dbReference>
<organism evidence="2">
    <name type="scientific">Treponema denticola H-22</name>
    <dbReference type="NCBI Taxonomy" id="999432"/>
    <lineage>
        <taxon>Bacteria</taxon>
        <taxon>Pseudomonadati</taxon>
        <taxon>Spirochaetota</taxon>
        <taxon>Spirochaetia</taxon>
        <taxon>Spirochaetales</taxon>
        <taxon>Treponemataceae</taxon>
        <taxon>Treponema</taxon>
    </lineage>
</organism>